<proteinExistence type="predicted"/>
<feature type="domain" description="Retrotransposon gag" evidence="7">
    <location>
        <begin position="2"/>
        <end position="75"/>
    </location>
</feature>
<keyword evidence="2" id="KW-0548">Nucleotidyltransferase</keyword>
<keyword evidence="1" id="KW-0808">Transferase</keyword>
<dbReference type="GO" id="GO:0016787">
    <property type="term" value="F:hydrolase activity"/>
    <property type="evidence" value="ECO:0007669"/>
    <property type="project" value="UniProtKB-KW"/>
</dbReference>
<gene>
    <name evidence="9" type="ORF">Tci_054154</name>
</gene>
<dbReference type="Pfam" id="PF17917">
    <property type="entry name" value="RT_RNaseH"/>
    <property type="match status" value="1"/>
</dbReference>
<reference evidence="9" key="1">
    <citation type="journal article" date="2019" name="Sci. Rep.">
        <title>Draft genome of Tanacetum cinerariifolium, the natural source of mosquito coil.</title>
        <authorList>
            <person name="Yamashiro T."/>
            <person name="Shiraishi A."/>
            <person name="Satake H."/>
            <person name="Nakayama K."/>
        </authorList>
    </citation>
    <scope>NUCLEOTIDE SEQUENCE</scope>
</reference>
<dbReference type="InterPro" id="IPR041373">
    <property type="entry name" value="RT_RNaseH"/>
</dbReference>
<evidence type="ECO:0000256" key="6">
    <source>
        <dbReference type="ARBA" id="ARBA00022918"/>
    </source>
</evidence>
<accession>A0A6L2N7I4</accession>
<evidence type="ECO:0000259" key="8">
    <source>
        <dbReference type="Pfam" id="PF17917"/>
    </source>
</evidence>
<keyword evidence="3" id="KW-0540">Nuclease</keyword>
<keyword evidence="4" id="KW-0255">Endonuclease</keyword>
<dbReference type="Pfam" id="PF14223">
    <property type="entry name" value="Retrotran_gag_2"/>
    <property type="match status" value="1"/>
</dbReference>
<dbReference type="InterPro" id="IPR005162">
    <property type="entry name" value="Retrotrans_gag_dom"/>
</dbReference>
<evidence type="ECO:0000259" key="7">
    <source>
        <dbReference type="Pfam" id="PF03732"/>
    </source>
</evidence>
<dbReference type="GO" id="GO:0004519">
    <property type="term" value="F:endonuclease activity"/>
    <property type="evidence" value="ECO:0007669"/>
    <property type="project" value="UniProtKB-KW"/>
</dbReference>
<dbReference type="EMBL" id="BKCJ010008430">
    <property type="protein sequence ID" value="GEU82176.1"/>
    <property type="molecule type" value="Genomic_DNA"/>
</dbReference>
<evidence type="ECO:0000256" key="4">
    <source>
        <dbReference type="ARBA" id="ARBA00022759"/>
    </source>
</evidence>
<dbReference type="Pfam" id="PF03732">
    <property type="entry name" value="Retrotrans_gag"/>
    <property type="match status" value="1"/>
</dbReference>
<keyword evidence="6 9" id="KW-0695">RNA-directed DNA polymerase</keyword>
<evidence type="ECO:0000256" key="1">
    <source>
        <dbReference type="ARBA" id="ARBA00022679"/>
    </source>
</evidence>
<comment type="caution">
    <text evidence="9">The sequence shown here is derived from an EMBL/GenBank/DDBJ whole genome shotgun (WGS) entry which is preliminary data.</text>
</comment>
<dbReference type="PANTHER" id="PTHR33240:SF15">
    <property type="entry name" value="GAG-PRO-LIKE PROTEIN"/>
    <property type="match status" value="1"/>
</dbReference>
<dbReference type="PANTHER" id="PTHR33240">
    <property type="entry name" value="OS08G0508500 PROTEIN"/>
    <property type="match status" value="1"/>
</dbReference>
<organism evidence="9">
    <name type="scientific">Tanacetum cinerariifolium</name>
    <name type="common">Dalmatian daisy</name>
    <name type="synonym">Chrysanthemum cinerariifolium</name>
    <dbReference type="NCBI Taxonomy" id="118510"/>
    <lineage>
        <taxon>Eukaryota</taxon>
        <taxon>Viridiplantae</taxon>
        <taxon>Streptophyta</taxon>
        <taxon>Embryophyta</taxon>
        <taxon>Tracheophyta</taxon>
        <taxon>Spermatophyta</taxon>
        <taxon>Magnoliopsida</taxon>
        <taxon>eudicotyledons</taxon>
        <taxon>Gunneridae</taxon>
        <taxon>Pentapetalae</taxon>
        <taxon>asterids</taxon>
        <taxon>campanulids</taxon>
        <taxon>Asterales</taxon>
        <taxon>Asteraceae</taxon>
        <taxon>Asteroideae</taxon>
        <taxon>Anthemideae</taxon>
        <taxon>Anthemidinae</taxon>
        <taxon>Tanacetum</taxon>
    </lineage>
</organism>
<evidence type="ECO:0000256" key="2">
    <source>
        <dbReference type="ARBA" id="ARBA00022695"/>
    </source>
</evidence>
<feature type="domain" description="Reverse transcriptase RNase H-like" evidence="8">
    <location>
        <begin position="400"/>
        <end position="478"/>
    </location>
</feature>
<protein>
    <submittedName>
        <fullName evidence="9">Reverse transcriptase domain-containing protein</fullName>
    </submittedName>
</protein>
<keyword evidence="5" id="KW-0378">Hydrolase</keyword>
<evidence type="ECO:0000313" key="9">
    <source>
        <dbReference type="EMBL" id="GEU82176.1"/>
    </source>
</evidence>
<evidence type="ECO:0000256" key="3">
    <source>
        <dbReference type="ARBA" id="ARBA00022722"/>
    </source>
</evidence>
<sequence length="1345" mass="155627">MFCQTLSGAARNWFNDYDPKSMDNFEELCQKFLEKFSQQKRYAKDLTEIHGIRRRLNEGLQAFMNRFKSKSSHIKGVPLVLRISTFMHSHSHPKLAKKITDKIPKTVDEMFERVGEFIKGQGGVKVINMVSLKGNRKRPSEGAKPGITKEIAFPTVPQGHLTDSLIVREVMIEGFKVRRIYVDGGSSFEIMYEHFFKSFSAHTRSRLRKSSASLIRFSREAYHPLGLADLRVTMGEPGRSKTVLMKFTFVKCHSPYNVILGRTGMRSLGEVASMIHSMIKFLMANGLATLKISKEALRECKHIKEIQISCRETQWRQHMEQVLQIRKQIAPQSWSIPSIRPGKEPMLLDEPRVGDSVMERVVVIHNHPSQPMKEMGELHTLVIPKEDEILMVCLRQKSETISFVLFTERDELQVPINYISHPLQGMKICYTTIEEMVLALVHVMRCLRKYFKTHDVKEAAERQAVKEFLAKEEQEPRVPKKDVGKLTWKVPDMDEHFDSFRISHLPNAPNIESRCIEAIDNYRAGPSNQDVSVGIKTKQSIEAPNTYSKDTKGTREWVALIKHYQEKKDLQKNDWKPRIRVGRSQWKQLRKNTSDLTNFGKSAISPSSGLVNAPTKWLYEFIDPPKGTLLPRVQLATTAEEEVVKRKGGAENRLPMLKKDMYDSWKSIMELYMMNRQHERMILEFVEQGLPPEFYALVSNHKVAKELWKRIQLLMQGTSLMKQERECKLYDEFDKFSYKKGETLRDFYFRFSLLLNDMNIYNMKPEQFQVNNKFLNTLPLEWSKFVTDVKLVRDFHKTNIDQLHAYLGQHEFHTKEVRLMHERNSDPLALVATHQMTHTSGKQRTVICYNYKGEGYMSKQCTKPKRKREDSWFKDKVLLVQAQANGQVLHEEELAFLVDLGIAEVALMANLSHCGLDVLAEVHNPDNVDTNMINQAVQAMPSSEQSNVVNHLETEITSFQNPFYLKKAQQLEPKLYDGNVIEKTSAIVSLDSEETLMLAEESRLKILLKQKDPMMLEKKVNTTPLDYAVLNQLSQHFKTRFVPQTKLYDEQAFWSQNSVNSLEPTLYSTPTKVEVPKELPKVSMVNTSLKKLKHHLAGFDVVVKERTTATAITEGSLGFEHTTSCFRDQIIPFVKALKDLFNTFDQYLIDELSEVQNVFYQMEQLVEQHRLESKTFEVKMNQVLNENERLLKQVISKDIVKVIVNSSVDTASVNVYECEKCLKLKIELLNKKNFVEKEIYDKLFRNYTTLEKHCISLEVDTQLNLEIFQRDNYEKDLVITALKDDLRKLKGKALADDAVTSHSITPEMLNVHMEPLALKLLNNRTSHSDYLRHTQEQAAILREVV</sequence>
<name>A0A6L2N7I4_TANCI</name>
<evidence type="ECO:0000256" key="5">
    <source>
        <dbReference type="ARBA" id="ARBA00022801"/>
    </source>
</evidence>
<dbReference type="GO" id="GO:0003964">
    <property type="term" value="F:RNA-directed DNA polymerase activity"/>
    <property type="evidence" value="ECO:0007669"/>
    <property type="project" value="UniProtKB-KW"/>
</dbReference>